<feature type="region of interest" description="Disordered" evidence="8">
    <location>
        <begin position="1"/>
        <end position="21"/>
    </location>
</feature>
<proteinExistence type="inferred from homology"/>
<dbReference type="GO" id="GO:0003676">
    <property type="term" value="F:nucleic acid binding"/>
    <property type="evidence" value="ECO:0007669"/>
    <property type="project" value="InterPro"/>
</dbReference>
<evidence type="ECO:0000256" key="1">
    <source>
        <dbReference type="ARBA" id="ARBA00022741"/>
    </source>
</evidence>
<feature type="domain" description="DEAD-box RNA helicase Q" evidence="11">
    <location>
        <begin position="23"/>
        <end position="51"/>
    </location>
</feature>
<dbReference type="InterPro" id="IPR044742">
    <property type="entry name" value="DEAD/DEAH_RhlB"/>
</dbReference>
<dbReference type="PANTHER" id="PTHR47959:SF13">
    <property type="entry name" value="ATP-DEPENDENT RNA HELICASE RHLE"/>
    <property type="match status" value="1"/>
</dbReference>
<name>A0A101RML3_9ACTN</name>
<dbReference type="PROSITE" id="PS51195">
    <property type="entry name" value="Q_MOTIF"/>
    <property type="match status" value="1"/>
</dbReference>
<keyword evidence="4" id="KW-0067">ATP-binding</keyword>
<keyword evidence="1" id="KW-0547">Nucleotide-binding</keyword>
<evidence type="ECO:0000313" key="13">
    <source>
        <dbReference type="Proteomes" id="UP000054375"/>
    </source>
</evidence>
<dbReference type="SUPFAM" id="SSF52540">
    <property type="entry name" value="P-loop containing nucleoside triphosphate hydrolases"/>
    <property type="match status" value="1"/>
</dbReference>
<dbReference type="CDD" id="cd00268">
    <property type="entry name" value="DEADc"/>
    <property type="match status" value="1"/>
</dbReference>
<gene>
    <name evidence="12" type="ORF">AQJ54_42200</name>
</gene>
<dbReference type="SMART" id="SM00487">
    <property type="entry name" value="DEXDc"/>
    <property type="match status" value="1"/>
</dbReference>
<feature type="domain" description="Helicase C-terminal" evidence="10">
    <location>
        <begin position="253"/>
        <end position="404"/>
    </location>
</feature>
<dbReference type="SMART" id="SM00490">
    <property type="entry name" value="HELICc"/>
    <property type="match status" value="1"/>
</dbReference>
<dbReference type="RefSeq" id="WP_062246872.1">
    <property type="nucleotide sequence ID" value="NZ_JBPJFL010000001.1"/>
</dbReference>
<evidence type="ECO:0000256" key="2">
    <source>
        <dbReference type="ARBA" id="ARBA00022801"/>
    </source>
</evidence>
<dbReference type="Pfam" id="PF23348">
    <property type="entry name" value="RDM3_C"/>
    <property type="match status" value="1"/>
</dbReference>
<dbReference type="Gene3D" id="3.40.50.300">
    <property type="entry name" value="P-loop containing nucleotide triphosphate hydrolases"/>
    <property type="match status" value="2"/>
</dbReference>
<feature type="domain" description="Helicase ATP-binding" evidence="9">
    <location>
        <begin position="54"/>
        <end position="227"/>
    </location>
</feature>
<evidence type="ECO:0000256" key="6">
    <source>
        <dbReference type="PROSITE-ProRule" id="PRU00552"/>
    </source>
</evidence>
<keyword evidence="13" id="KW-1185">Reference proteome</keyword>
<keyword evidence="2" id="KW-0378">Hydrolase</keyword>
<evidence type="ECO:0000256" key="4">
    <source>
        <dbReference type="ARBA" id="ARBA00022840"/>
    </source>
</evidence>
<dbReference type="InterPro" id="IPR014001">
    <property type="entry name" value="Helicase_ATP-bd"/>
</dbReference>
<evidence type="ECO:0000256" key="3">
    <source>
        <dbReference type="ARBA" id="ARBA00022806"/>
    </source>
</evidence>
<evidence type="ECO:0000256" key="8">
    <source>
        <dbReference type="SAM" id="MobiDB-lite"/>
    </source>
</evidence>
<protein>
    <submittedName>
        <fullName evidence="12">RNA helicase</fullName>
    </submittedName>
</protein>
<dbReference type="GO" id="GO:0016787">
    <property type="term" value="F:hydrolase activity"/>
    <property type="evidence" value="ECO:0007669"/>
    <property type="project" value="UniProtKB-KW"/>
</dbReference>
<dbReference type="AlphaFoldDB" id="A0A101RML3"/>
<keyword evidence="3 12" id="KW-0347">Helicase</keyword>
<dbReference type="Pfam" id="PF00271">
    <property type="entry name" value="Helicase_C"/>
    <property type="match status" value="1"/>
</dbReference>
<dbReference type="GO" id="GO:0005829">
    <property type="term" value="C:cytosol"/>
    <property type="evidence" value="ECO:0007669"/>
    <property type="project" value="TreeGrafter"/>
</dbReference>
<feature type="region of interest" description="Disordered" evidence="8">
    <location>
        <begin position="487"/>
        <end position="699"/>
    </location>
</feature>
<dbReference type="InterPro" id="IPR014014">
    <property type="entry name" value="RNA_helicase_DEAD_Q_motif"/>
</dbReference>
<feature type="coiled-coil region" evidence="7">
    <location>
        <begin position="414"/>
        <end position="462"/>
    </location>
</feature>
<dbReference type="PROSITE" id="PS51192">
    <property type="entry name" value="HELICASE_ATP_BIND_1"/>
    <property type="match status" value="1"/>
</dbReference>
<dbReference type="GO" id="GO:0005524">
    <property type="term" value="F:ATP binding"/>
    <property type="evidence" value="ECO:0007669"/>
    <property type="project" value="UniProtKB-KW"/>
</dbReference>
<evidence type="ECO:0000259" key="9">
    <source>
        <dbReference type="PROSITE" id="PS51192"/>
    </source>
</evidence>
<dbReference type="Pfam" id="PF00270">
    <property type="entry name" value="DEAD"/>
    <property type="match status" value="1"/>
</dbReference>
<keyword evidence="7" id="KW-0175">Coiled coil</keyword>
<evidence type="ECO:0000259" key="11">
    <source>
        <dbReference type="PROSITE" id="PS51195"/>
    </source>
</evidence>
<dbReference type="InterPro" id="IPR001650">
    <property type="entry name" value="Helicase_C-like"/>
</dbReference>
<dbReference type="InterPro" id="IPR011545">
    <property type="entry name" value="DEAD/DEAH_box_helicase_dom"/>
</dbReference>
<comment type="similarity">
    <text evidence="5">Belongs to the DEAD box helicase family.</text>
</comment>
<dbReference type="CDD" id="cd18787">
    <property type="entry name" value="SF2_C_DEAD"/>
    <property type="match status" value="1"/>
</dbReference>
<feature type="short sequence motif" description="Q motif" evidence="6">
    <location>
        <begin position="23"/>
        <end position="51"/>
    </location>
</feature>
<evidence type="ECO:0000256" key="5">
    <source>
        <dbReference type="ARBA" id="ARBA00038437"/>
    </source>
</evidence>
<dbReference type="InterPro" id="IPR027417">
    <property type="entry name" value="P-loop_NTPase"/>
</dbReference>
<dbReference type="PANTHER" id="PTHR47959">
    <property type="entry name" value="ATP-DEPENDENT RNA HELICASE RHLE-RELATED"/>
    <property type="match status" value="1"/>
</dbReference>
<dbReference type="Proteomes" id="UP000054375">
    <property type="component" value="Unassembled WGS sequence"/>
</dbReference>
<reference evidence="12 13" key="1">
    <citation type="submission" date="2015-10" db="EMBL/GenBank/DDBJ databases">
        <title>Draft genome sequence of Streptomyces griseorubiginosus DSM 40469, type strain for the species Streptomyces griseorubiginosus.</title>
        <authorList>
            <person name="Ruckert C."/>
            <person name="Winkler A."/>
            <person name="Kalinowski J."/>
            <person name="Kampfer P."/>
            <person name="Glaeser S."/>
        </authorList>
    </citation>
    <scope>NUCLEOTIDE SEQUENCE [LARGE SCALE GENOMIC DNA]</scope>
    <source>
        <strain evidence="12 13">DSM 40469</strain>
    </source>
</reference>
<evidence type="ECO:0000256" key="7">
    <source>
        <dbReference type="SAM" id="Coils"/>
    </source>
</evidence>
<dbReference type="PROSITE" id="PS51194">
    <property type="entry name" value="HELICASE_CTER"/>
    <property type="match status" value="1"/>
</dbReference>
<dbReference type="GO" id="GO:0003724">
    <property type="term" value="F:RNA helicase activity"/>
    <property type="evidence" value="ECO:0007669"/>
    <property type="project" value="InterPro"/>
</dbReference>
<organism evidence="12 13">
    <name type="scientific">Streptomyces griseorubiginosus</name>
    <dbReference type="NCBI Taxonomy" id="67304"/>
    <lineage>
        <taxon>Bacteria</taxon>
        <taxon>Bacillati</taxon>
        <taxon>Actinomycetota</taxon>
        <taxon>Actinomycetes</taxon>
        <taxon>Kitasatosporales</taxon>
        <taxon>Streptomycetaceae</taxon>
        <taxon>Streptomyces</taxon>
    </lineage>
</organism>
<sequence>MSISSTDHAVMPENEGTEGAPEVTFADLGLPEGVVRKLAQNGVTTPFPIQAATIPDALAGKDILGRGRTGSGKTLSFGLPTLARLAGGRTEKHKPRAVILTPTRELAMQVADALQPYGDVVGLKMKVVCGGTSMGNQIYALERGVDILVATPGRLRDIINRGACSLENVEVAVLDEADQMSDLGFLPEVTELLDQVPAGGQRMLFSATMENEISTLVKRYLVDPVSHEVDSAQGNVTTMSHHILIVKPKDKAPVTAAIASRKGRTIIFVRTQLGADRIAEQLREAGVKADALHGGMTQGARTRTLADFKDGYVNALVATDVAARGIHVDGIDLVLNVDPAGDHKDYLHRAGRTARAGRTGTVVSLSLPHQRRQIFRLMEDAGVDAGRHIINSGTAFEPEVAEITGARSMTEVQSESAANAAQQAEREVAQLTKELERAQRRATELREEADRLVARAARERGEDPETAVAAAAEAVVAQEAEIRAEALVAEQPAERPAYEQPRQRRDERGNYERRDDRGGRSFERRDDRGGFNRDRRDNDRGGFRRDNDRRDDRGGRSFERRDDRGGFNRDRRDNDRGGFRRDNDRRDDRGGRSFERRDDRGGFNRDRRDNDRGGFRRDNDRPAGRSFERRDDRGGHRGSDRPFNRDRQGDRPGFRSAGHDRPSHDRPYGRRDDHRGSGSGSGTGSFGRRDDKPRWKRNG</sequence>
<dbReference type="InterPro" id="IPR057584">
    <property type="entry name" value="RDM3_C"/>
</dbReference>
<dbReference type="InterPro" id="IPR050079">
    <property type="entry name" value="DEAD_box_RNA_helicase"/>
</dbReference>
<accession>A0A101RML3</accession>
<evidence type="ECO:0000259" key="10">
    <source>
        <dbReference type="PROSITE" id="PS51194"/>
    </source>
</evidence>
<evidence type="ECO:0000313" key="12">
    <source>
        <dbReference type="EMBL" id="KUN58357.1"/>
    </source>
</evidence>
<comment type="caution">
    <text evidence="12">The sequence shown here is derived from an EMBL/GenBank/DDBJ whole genome shotgun (WGS) entry which is preliminary data.</text>
</comment>
<dbReference type="EMBL" id="LMWV01000048">
    <property type="protein sequence ID" value="KUN58357.1"/>
    <property type="molecule type" value="Genomic_DNA"/>
</dbReference>
<feature type="compositionally biased region" description="Basic and acidic residues" evidence="8">
    <location>
        <begin position="492"/>
        <end position="676"/>
    </location>
</feature>